<evidence type="ECO:0000256" key="2">
    <source>
        <dbReference type="SAM" id="MobiDB-lite"/>
    </source>
</evidence>
<gene>
    <name evidence="3" type="ORF">GOBAR_AA08838</name>
</gene>
<feature type="region of interest" description="Disordered" evidence="2">
    <location>
        <begin position="61"/>
        <end position="114"/>
    </location>
</feature>
<reference evidence="3 4" key="1">
    <citation type="submission" date="2015-01" db="EMBL/GenBank/DDBJ databases">
        <title>Genome of allotetraploid Gossypium barbadense reveals genomic plasticity and fiber elongation in cotton evolution.</title>
        <authorList>
            <person name="Chen X."/>
            <person name="Liu X."/>
            <person name="Zhao B."/>
            <person name="Zheng H."/>
            <person name="Hu Y."/>
            <person name="Lu G."/>
            <person name="Yang C."/>
            <person name="Chen J."/>
            <person name="Shan C."/>
            <person name="Zhang L."/>
            <person name="Zhou Y."/>
            <person name="Wang L."/>
            <person name="Guo W."/>
            <person name="Bai Y."/>
            <person name="Ruan J."/>
            <person name="Shangguan X."/>
            <person name="Mao Y."/>
            <person name="Jiang J."/>
            <person name="Zhu Y."/>
            <person name="Lei J."/>
            <person name="Kang H."/>
            <person name="Chen S."/>
            <person name="He X."/>
            <person name="Wang R."/>
            <person name="Wang Y."/>
            <person name="Chen J."/>
            <person name="Wang L."/>
            <person name="Yu S."/>
            <person name="Wang B."/>
            <person name="Wei J."/>
            <person name="Song S."/>
            <person name="Lu X."/>
            <person name="Gao Z."/>
            <person name="Gu W."/>
            <person name="Deng X."/>
            <person name="Ma D."/>
            <person name="Wang S."/>
            <person name="Liang W."/>
            <person name="Fang L."/>
            <person name="Cai C."/>
            <person name="Zhu X."/>
            <person name="Zhou B."/>
            <person name="Zhang Y."/>
            <person name="Chen Z."/>
            <person name="Xu S."/>
            <person name="Zhu R."/>
            <person name="Wang S."/>
            <person name="Zhang T."/>
            <person name="Zhao G."/>
        </authorList>
    </citation>
    <scope>NUCLEOTIDE SEQUENCE [LARGE SCALE GENOMIC DNA]</scope>
    <source>
        <strain evidence="4">cv. Xinhai21</strain>
        <tissue evidence="3">Leaf</tissue>
    </source>
</reference>
<organism evidence="3 4">
    <name type="scientific">Gossypium barbadense</name>
    <name type="common">Sea Island cotton</name>
    <name type="synonym">Hibiscus barbadensis</name>
    <dbReference type="NCBI Taxonomy" id="3634"/>
    <lineage>
        <taxon>Eukaryota</taxon>
        <taxon>Viridiplantae</taxon>
        <taxon>Streptophyta</taxon>
        <taxon>Embryophyta</taxon>
        <taxon>Tracheophyta</taxon>
        <taxon>Spermatophyta</taxon>
        <taxon>Magnoliopsida</taxon>
        <taxon>eudicotyledons</taxon>
        <taxon>Gunneridae</taxon>
        <taxon>Pentapetalae</taxon>
        <taxon>rosids</taxon>
        <taxon>malvids</taxon>
        <taxon>Malvales</taxon>
        <taxon>Malvaceae</taxon>
        <taxon>Malvoideae</taxon>
        <taxon>Gossypium</taxon>
    </lineage>
</organism>
<dbReference type="EMBL" id="KZ663551">
    <property type="protein sequence ID" value="PPS11794.1"/>
    <property type="molecule type" value="Genomic_DNA"/>
</dbReference>
<feature type="compositionally biased region" description="Basic and acidic residues" evidence="2">
    <location>
        <begin position="80"/>
        <end position="98"/>
    </location>
</feature>
<evidence type="ECO:0000313" key="4">
    <source>
        <dbReference type="Proteomes" id="UP000239757"/>
    </source>
</evidence>
<sequence length="226" mass="25456">METCFQNAETTLKNQQASIQGLETQIGQLAKLISERPQGSLPSNTESNPRDKINAITIQDAEGLVAPEPEPKQETVVSKGKGEVDHNDQKPVSKEYKPRAPYPNATRKGRTEEQFERRLQIEELDEWQTQKLRTLDKLKPSQDELNTSPNQLKVGDKVLLDAADPRITTSKPNEEIPLTVLSIFPYGTVEVIHPKFGTFKVNNTRLKPYVDKVDSRDEECKLLAPP</sequence>
<protein>
    <submittedName>
        <fullName evidence="3">Uncharacterized protein</fullName>
    </submittedName>
</protein>
<dbReference type="OrthoDB" id="1094981at2759"/>
<feature type="coiled-coil region" evidence="1">
    <location>
        <begin position="5"/>
        <end position="32"/>
    </location>
</feature>
<name>A0A2P5Y853_GOSBA</name>
<dbReference type="AlphaFoldDB" id="A0A2P5Y853"/>
<accession>A0A2P5Y853</accession>
<evidence type="ECO:0000256" key="1">
    <source>
        <dbReference type="SAM" id="Coils"/>
    </source>
</evidence>
<dbReference type="Proteomes" id="UP000239757">
    <property type="component" value="Unassembled WGS sequence"/>
</dbReference>
<feature type="region of interest" description="Disordered" evidence="2">
    <location>
        <begin position="33"/>
        <end position="52"/>
    </location>
</feature>
<proteinExistence type="predicted"/>
<evidence type="ECO:0000313" key="3">
    <source>
        <dbReference type="EMBL" id="PPS11794.1"/>
    </source>
</evidence>
<keyword evidence="1" id="KW-0175">Coiled coil</keyword>